<dbReference type="PANTHER" id="PTHR13844">
    <property type="entry name" value="SWI/SNF-RELATED MATRIX-ASSOCIATED ACTIN-DEPENDENT REGULATOR OF CHROMATIN SUBFAMILY D"/>
    <property type="match status" value="1"/>
</dbReference>
<dbReference type="SUPFAM" id="SSF47592">
    <property type="entry name" value="SWIB/MDM2 domain"/>
    <property type="match status" value="1"/>
</dbReference>
<feature type="region of interest" description="Disordered" evidence="1">
    <location>
        <begin position="22"/>
        <end position="43"/>
    </location>
</feature>
<organism evidence="3 4">
    <name type="scientific">Tetradesmus obliquus</name>
    <name type="common">Green alga</name>
    <name type="synonym">Acutodesmus obliquus</name>
    <dbReference type="NCBI Taxonomy" id="3088"/>
    <lineage>
        <taxon>Eukaryota</taxon>
        <taxon>Viridiplantae</taxon>
        <taxon>Chlorophyta</taxon>
        <taxon>core chlorophytes</taxon>
        <taxon>Chlorophyceae</taxon>
        <taxon>CS clade</taxon>
        <taxon>Sphaeropleales</taxon>
        <taxon>Scenedesmaceae</taxon>
        <taxon>Tetradesmus</taxon>
    </lineage>
</organism>
<dbReference type="InterPro" id="IPR036885">
    <property type="entry name" value="SWIB_MDM2_dom_sf"/>
</dbReference>
<evidence type="ECO:0000313" key="3">
    <source>
        <dbReference type="EMBL" id="WIA18207.1"/>
    </source>
</evidence>
<dbReference type="Pfam" id="PF02201">
    <property type="entry name" value="SWIB"/>
    <property type="match status" value="1"/>
</dbReference>
<feature type="domain" description="DM2" evidence="2">
    <location>
        <begin position="270"/>
        <end position="328"/>
    </location>
</feature>
<gene>
    <name evidence="3" type="ORF">OEZ85_009679</name>
</gene>
<dbReference type="Gene3D" id="1.10.245.10">
    <property type="entry name" value="SWIB/MDM2 domain"/>
    <property type="match status" value="1"/>
</dbReference>
<feature type="region of interest" description="Disordered" evidence="1">
    <location>
        <begin position="180"/>
        <end position="201"/>
    </location>
</feature>
<evidence type="ECO:0000313" key="4">
    <source>
        <dbReference type="Proteomes" id="UP001244341"/>
    </source>
</evidence>
<reference evidence="3 4" key="1">
    <citation type="submission" date="2023-05" db="EMBL/GenBank/DDBJ databases">
        <title>A 100% complete, gapless, phased diploid assembly of the Scenedesmus obliquus UTEX 3031 genome.</title>
        <authorList>
            <person name="Biondi T.C."/>
            <person name="Hanschen E.R."/>
            <person name="Kwon T."/>
            <person name="Eng W."/>
            <person name="Kruse C.P.S."/>
            <person name="Koehler S.I."/>
            <person name="Kunde Y."/>
            <person name="Gleasner C.D."/>
            <person name="You Mak K.T."/>
            <person name="Polle J."/>
            <person name="Hovde B.T."/>
            <person name="Starkenburg S.R."/>
        </authorList>
    </citation>
    <scope>NUCLEOTIDE SEQUENCE [LARGE SCALE GENOMIC DNA]</scope>
    <source>
        <strain evidence="3 4">DOE0152z</strain>
    </source>
</reference>
<dbReference type="Proteomes" id="UP001244341">
    <property type="component" value="Chromosome 9b"/>
</dbReference>
<feature type="region of interest" description="Disordered" evidence="1">
    <location>
        <begin position="115"/>
        <end position="145"/>
    </location>
</feature>
<dbReference type="EMBL" id="CP126216">
    <property type="protein sequence ID" value="WIA18207.1"/>
    <property type="molecule type" value="Genomic_DNA"/>
</dbReference>
<evidence type="ECO:0000256" key="1">
    <source>
        <dbReference type="SAM" id="MobiDB-lite"/>
    </source>
</evidence>
<proteinExistence type="predicted"/>
<dbReference type="InterPro" id="IPR003121">
    <property type="entry name" value="SWIB_MDM2_domain"/>
</dbReference>
<accession>A0ABY8UAA9</accession>
<protein>
    <recommendedName>
        <fullName evidence="2">DM2 domain-containing protein</fullName>
    </recommendedName>
</protein>
<sequence>MTNAAQQQAQAQRAAAAAAAGLEAQRKLAGKKRKAQEKAPTEKAYPLIPESALFNQLVMQERELDNQIKRQRLAIQAASAPYDHPVMKRLRIYIFATHANQPAAAAAAAAQDAAKQQQQQVLPRTSSSGAGQQPGSGSSSSLQEPPQWTLNLWGRLVDLNDPPAPADSAPAALLAAMQASAQPKELGPAPPGQQQPGSAAVLGKAQPFSSFFKHICVQLDQQQYPGSQGLFEWDKFMHRGAHKDRLEIKRQGSSNVTADITLTQDFMPQAYVLDPRLAELLGVSIGPQNSVLARVWSYIHNQKPQDVRSPVLQLDEKLAGLMGCQQLVREALPAAVGKLLQPVQPIKVQHTIDVSGPSPGAVTCLDVDVLLPLKVQEKLLPTLDALLDDKQFEAMDQKLAAQLAKLFEARRRRAMLLGFAEAPVAMLNAAIAAAAREVRVPKMFAGPAEVERRTDVFNEKWVDEAAAKYLGKRNGAAGFVG</sequence>
<name>A0ABY8UAA9_TETOB</name>
<evidence type="ECO:0000259" key="2">
    <source>
        <dbReference type="Pfam" id="PF02201"/>
    </source>
</evidence>
<keyword evidence="4" id="KW-1185">Reference proteome</keyword>